<sequence>MTHVVVNGPASWNTVVRLPTLPEPVPHMVLASSHHDGLGGTSAGKAVTLAAIGVPTTLVTTTGDDEPASRVLAALRAGRHGDTLRVVARPALGGRTERHVNLVSDDGDRLSVYLELPAAPPPDDETLGLVRSARAAVLDLADSSRPLLDVARAAGVPVWCDVHDDDGVGDYPRAFVAAADVLLVSAARLTDPGAYLSAAVAGGATLAVATRGSRGAIARDVDGWWEVGAIEAGPLVDAEGAGDAFLAGLLRATLAGAARGQALAEAAATAALAVASAGLGAPQAHVPEVERLAAQVRVARVE</sequence>
<dbReference type="EMBL" id="BJLQ01000008">
    <property type="protein sequence ID" value="GEA83839.1"/>
    <property type="molecule type" value="Genomic_DNA"/>
</dbReference>
<dbReference type="AlphaFoldDB" id="A0A4Y3KHH0"/>
<keyword evidence="5" id="KW-1185">Reference proteome</keyword>
<dbReference type="InterPro" id="IPR011611">
    <property type="entry name" value="PfkB_dom"/>
</dbReference>
<reference evidence="4 5" key="1">
    <citation type="submission" date="2019-06" db="EMBL/GenBank/DDBJ databases">
        <title>Whole genome shotgun sequence of Cellulomonas gelida NBRC 3748.</title>
        <authorList>
            <person name="Hosoyama A."/>
            <person name="Uohara A."/>
            <person name="Ohji S."/>
            <person name="Ichikawa N."/>
        </authorList>
    </citation>
    <scope>NUCLEOTIDE SEQUENCE [LARGE SCALE GENOMIC DNA]</scope>
    <source>
        <strain evidence="4 5">NBRC 3748</strain>
    </source>
</reference>
<name>A0A4Y3KHH0_9CELL</name>
<organism evidence="4 5">
    <name type="scientific">Cellulomonas gelida</name>
    <dbReference type="NCBI Taxonomy" id="1712"/>
    <lineage>
        <taxon>Bacteria</taxon>
        <taxon>Bacillati</taxon>
        <taxon>Actinomycetota</taxon>
        <taxon>Actinomycetes</taxon>
        <taxon>Micrococcales</taxon>
        <taxon>Cellulomonadaceae</taxon>
        <taxon>Cellulomonas</taxon>
    </lineage>
</organism>
<proteinExistence type="predicted"/>
<dbReference type="Pfam" id="PF00294">
    <property type="entry name" value="PfkB"/>
    <property type="match status" value="1"/>
</dbReference>
<evidence type="ECO:0000313" key="4">
    <source>
        <dbReference type="EMBL" id="GEA83839.1"/>
    </source>
</evidence>
<dbReference type="Gene3D" id="3.40.1190.20">
    <property type="match status" value="1"/>
</dbReference>
<feature type="domain" description="Carbohydrate kinase PfkB" evidence="3">
    <location>
        <begin position="28"/>
        <end position="282"/>
    </location>
</feature>
<evidence type="ECO:0000313" key="5">
    <source>
        <dbReference type="Proteomes" id="UP000320461"/>
    </source>
</evidence>
<evidence type="ECO:0000256" key="2">
    <source>
        <dbReference type="ARBA" id="ARBA00022777"/>
    </source>
</evidence>
<dbReference type="SUPFAM" id="SSF53613">
    <property type="entry name" value="Ribokinase-like"/>
    <property type="match status" value="1"/>
</dbReference>
<keyword evidence="1" id="KW-0808">Transferase</keyword>
<keyword evidence="2" id="KW-0418">Kinase</keyword>
<comment type="caution">
    <text evidence="4">The sequence shown here is derived from an EMBL/GenBank/DDBJ whole genome shotgun (WGS) entry which is preliminary data.</text>
</comment>
<gene>
    <name evidence="4" type="ORF">CGE01nite_10900</name>
</gene>
<dbReference type="RefSeq" id="WP_141369478.1">
    <property type="nucleotide sequence ID" value="NZ_BJLQ01000008.1"/>
</dbReference>
<protein>
    <recommendedName>
        <fullName evidence="3">Carbohydrate kinase PfkB domain-containing protein</fullName>
    </recommendedName>
</protein>
<dbReference type="PANTHER" id="PTHR10584:SF166">
    <property type="entry name" value="RIBOKINASE"/>
    <property type="match status" value="1"/>
</dbReference>
<dbReference type="GO" id="GO:0016301">
    <property type="term" value="F:kinase activity"/>
    <property type="evidence" value="ECO:0007669"/>
    <property type="project" value="UniProtKB-KW"/>
</dbReference>
<dbReference type="OrthoDB" id="9808601at2"/>
<evidence type="ECO:0000256" key="1">
    <source>
        <dbReference type="ARBA" id="ARBA00022679"/>
    </source>
</evidence>
<dbReference type="InterPro" id="IPR029056">
    <property type="entry name" value="Ribokinase-like"/>
</dbReference>
<accession>A0A4Y3KHH0</accession>
<dbReference type="PANTHER" id="PTHR10584">
    <property type="entry name" value="SUGAR KINASE"/>
    <property type="match status" value="1"/>
</dbReference>
<dbReference type="Proteomes" id="UP000320461">
    <property type="component" value="Unassembled WGS sequence"/>
</dbReference>
<evidence type="ECO:0000259" key="3">
    <source>
        <dbReference type="Pfam" id="PF00294"/>
    </source>
</evidence>